<accession>A0ACC5YNB6</accession>
<reference evidence="1" key="1">
    <citation type="submission" date="2020-02" db="EMBL/GenBank/DDBJ databases">
        <title>Genome sequencing of the panga catfish, Pangasius djambal.</title>
        <authorList>
            <person name="Wen M."/>
            <person name="Zahm M."/>
            <person name="Roques C."/>
            <person name="Cabau C."/>
            <person name="Klopp C."/>
            <person name="Donnadieu C."/>
            <person name="Jouanno E."/>
            <person name="Avarre J.-C."/>
            <person name="Campet M."/>
            <person name="Ha T."/>
            <person name="Dugue R."/>
            <person name="Lampietro C."/>
            <person name="Louis A."/>
            <person name="Herpin A."/>
            <person name="Echchiki A."/>
            <person name="Berthelot C."/>
            <person name="Parey E."/>
            <person name="Roest-Crollius H."/>
            <person name="Braasch I."/>
            <person name="Postlethwait J.H."/>
            <person name="Bobe J."/>
            <person name="Montfort J."/>
            <person name="Bouchez O."/>
            <person name="Begum T."/>
            <person name="Schartl M."/>
            <person name="Gustiano R."/>
            <person name="Guiguen Y."/>
        </authorList>
    </citation>
    <scope>NUCLEOTIDE SEQUENCE</scope>
    <source>
        <strain evidence="1">Pdj_M5554</strain>
    </source>
</reference>
<evidence type="ECO:0000313" key="2">
    <source>
        <dbReference type="Proteomes" id="UP000830395"/>
    </source>
</evidence>
<proteinExistence type="predicted"/>
<protein>
    <submittedName>
        <fullName evidence="1">Uncharacterized protein</fullName>
    </submittedName>
</protein>
<dbReference type="Proteomes" id="UP000830395">
    <property type="component" value="Chromosome 10"/>
</dbReference>
<comment type="caution">
    <text evidence="1">The sequence shown here is derived from an EMBL/GenBank/DDBJ whole genome shotgun (WGS) entry which is preliminary data.</text>
</comment>
<name>A0ACC5YNB6_9TELE</name>
<evidence type="ECO:0000313" key="1">
    <source>
        <dbReference type="EMBL" id="MCJ8737115.1"/>
    </source>
</evidence>
<gene>
    <name evidence="1" type="ORF">PDJAM_G00020200</name>
</gene>
<dbReference type="EMBL" id="CM040984">
    <property type="protein sequence ID" value="MCJ8737115.1"/>
    <property type="molecule type" value="Genomic_DNA"/>
</dbReference>
<sequence length="565" mass="64688">MVTALEERFPKLHSSVIRTQVLLQHYSVALLAAARGQVQLQKHTSVETLEIVQCLLGSTRRCPSQHGYMLLLRIPFPCLAALAHQRLCHIRDRLGLHNHFEIVLGDPTSGIIVGKHFLHQLRVWLKIQDPDWTPRTYLDLEALPCILIFTGMDPMGESLPRSLKYCDERVISCCALQRTALEQELGLAAYLVRVEEQRQHGPRASSDLSESDPDKLSSTDNEEEETVVDVSSALPGQDHSQQTQDEFSPNKPSRSSKSTSPDSLSSSQTSAQRYCCSWARNRNRPPVVLLPKALYDLITSVDASGLPKPMSFLPHPCVEWASSFRPLLSKMMTCTEQSLYYRQWTVPKPQHMDSSNWAEGRTDNFHPRRLLLSGPPQVGKTGAYLQFLGILSRMLIRLMEVDIFDEEDINCNCQSELLKYHQAIASWPNADTLRGMPFDFTIHDPKYEDISSIYSPDFTPNVERNPRRQEDVYLRRRTARIKLSKYAAYNTYHHCEQCHQYMGFNPRYQLCESTLHAFTFSHLLLGEEIQLYFIIPKSKEHHFSFNQPGGQLESMRLPLTSDWES</sequence>
<organism evidence="1 2">
    <name type="scientific">Pangasius djambal</name>
    <dbReference type="NCBI Taxonomy" id="1691987"/>
    <lineage>
        <taxon>Eukaryota</taxon>
        <taxon>Metazoa</taxon>
        <taxon>Chordata</taxon>
        <taxon>Craniata</taxon>
        <taxon>Vertebrata</taxon>
        <taxon>Euteleostomi</taxon>
        <taxon>Actinopterygii</taxon>
        <taxon>Neopterygii</taxon>
        <taxon>Teleostei</taxon>
        <taxon>Ostariophysi</taxon>
        <taxon>Siluriformes</taxon>
        <taxon>Pangasiidae</taxon>
        <taxon>Pangasius</taxon>
    </lineage>
</organism>
<keyword evidence="2" id="KW-1185">Reference proteome</keyword>